<dbReference type="Proteomes" id="UP000553888">
    <property type="component" value="Unassembled WGS sequence"/>
</dbReference>
<dbReference type="RefSeq" id="WP_179565022.1">
    <property type="nucleotide sequence ID" value="NZ_JACBZY010000001.1"/>
</dbReference>
<comment type="caution">
    <text evidence="2">The sequence shown here is derived from an EMBL/GenBank/DDBJ whole genome shotgun (WGS) entry which is preliminary data.</text>
</comment>
<proteinExistence type="predicted"/>
<evidence type="ECO:0000256" key="1">
    <source>
        <dbReference type="SAM" id="Phobius"/>
    </source>
</evidence>
<protein>
    <submittedName>
        <fullName evidence="2">Uncharacterized protein</fullName>
    </submittedName>
</protein>
<dbReference type="AlphaFoldDB" id="A0A852YL83"/>
<accession>A0A852YL83</accession>
<keyword evidence="1" id="KW-0812">Transmembrane</keyword>
<sequence length="219" mass="23279">MTNPNRRRGSLNRIKSGFAAAVRWVAVVGIGALGIWMAFAGFAGGVIPIGLVGLLFAAVTAIPLLVGLFPRRSVGSSARGPKRWLPFATGVVGLGVAVVLAGAFVSQIRWDRGYGDDEVETATSGDGTTVNCFHYRCETWPDTEGLTLRRSLEVLDDFGYRDVVVTAVDADFRTIVDEKGIAIDADDGSHLDWVVVTQTLPDSMLGSSSGPARIQVQAK</sequence>
<keyword evidence="1" id="KW-0472">Membrane</keyword>
<name>A0A852YL83_9MICO</name>
<feature type="transmembrane region" description="Helical" evidence="1">
    <location>
        <begin position="84"/>
        <end position="105"/>
    </location>
</feature>
<dbReference type="EMBL" id="JACBZY010000001">
    <property type="protein sequence ID" value="NYG97965.1"/>
    <property type="molecule type" value="Genomic_DNA"/>
</dbReference>
<organism evidence="2 3">
    <name type="scientific">Schumannella luteola</name>
    <dbReference type="NCBI Taxonomy" id="472059"/>
    <lineage>
        <taxon>Bacteria</taxon>
        <taxon>Bacillati</taxon>
        <taxon>Actinomycetota</taxon>
        <taxon>Actinomycetes</taxon>
        <taxon>Micrococcales</taxon>
        <taxon>Microbacteriaceae</taxon>
        <taxon>Schumannella</taxon>
    </lineage>
</organism>
<keyword evidence="1" id="KW-1133">Transmembrane helix</keyword>
<gene>
    <name evidence="2" type="ORF">BJ979_000591</name>
</gene>
<evidence type="ECO:0000313" key="2">
    <source>
        <dbReference type="EMBL" id="NYG97965.1"/>
    </source>
</evidence>
<evidence type="ECO:0000313" key="3">
    <source>
        <dbReference type="Proteomes" id="UP000553888"/>
    </source>
</evidence>
<reference evidence="2 3" key="1">
    <citation type="submission" date="2020-07" db="EMBL/GenBank/DDBJ databases">
        <title>Sequencing the genomes of 1000 actinobacteria strains.</title>
        <authorList>
            <person name="Klenk H.-P."/>
        </authorList>
    </citation>
    <scope>NUCLEOTIDE SEQUENCE [LARGE SCALE GENOMIC DNA]</scope>
    <source>
        <strain evidence="2 3">DSM 23141</strain>
    </source>
</reference>
<feature type="transmembrane region" description="Helical" evidence="1">
    <location>
        <begin position="45"/>
        <end position="69"/>
    </location>
</feature>
<keyword evidence="3" id="KW-1185">Reference proteome</keyword>
<feature type="transmembrane region" description="Helical" evidence="1">
    <location>
        <begin position="21"/>
        <end position="39"/>
    </location>
</feature>